<dbReference type="InterPro" id="IPR025669">
    <property type="entry name" value="AAA_dom"/>
</dbReference>
<dbReference type="PIRSF" id="PIRSF003092">
    <property type="entry name" value="MinD"/>
    <property type="match status" value="1"/>
</dbReference>
<feature type="domain" description="AAA" evidence="3">
    <location>
        <begin position="21"/>
        <end position="186"/>
    </location>
</feature>
<evidence type="ECO:0000256" key="1">
    <source>
        <dbReference type="ARBA" id="ARBA00022741"/>
    </source>
</evidence>
<dbReference type="STRING" id="1069081.SAMN05660197_1089"/>
<dbReference type="GO" id="GO:0005829">
    <property type="term" value="C:cytosol"/>
    <property type="evidence" value="ECO:0007669"/>
    <property type="project" value="TreeGrafter"/>
</dbReference>
<dbReference type="EMBL" id="FWWZ01000001">
    <property type="protein sequence ID" value="SMC09283.1"/>
    <property type="molecule type" value="Genomic_DNA"/>
</dbReference>
<dbReference type="OrthoDB" id="9773088at2"/>
<evidence type="ECO:0000313" key="5">
    <source>
        <dbReference type="Proteomes" id="UP000192602"/>
    </source>
</evidence>
<dbReference type="SUPFAM" id="SSF52540">
    <property type="entry name" value="P-loop containing nucleoside triphosphate hydrolases"/>
    <property type="match status" value="1"/>
</dbReference>
<dbReference type="PANTHER" id="PTHR43384:SF4">
    <property type="entry name" value="CELLULOSE BIOSYNTHESIS PROTEIN BCSQ-RELATED"/>
    <property type="match status" value="1"/>
</dbReference>
<dbReference type="InterPro" id="IPR027417">
    <property type="entry name" value="P-loop_NTPase"/>
</dbReference>
<keyword evidence="5" id="KW-1185">Reference proteome</keyword>
<dbReference type="InterPro" id="IPR025501">
    <property type="entry name" value="MinD_FleN"/>
</dbReference>
<organism evidence="4 5">
    <name type="scientific">Nitratiruptor tergarcus DSM 16512</name>
    <dbReference type="NCBI Taxonomy" id="1069081"/>
    <lineage>
        <taxon>Bacteria</taxon>
        <taxon>Pseudomonadati</taxon>
        <taxon>Campylobacterota</taxon>
        <taxon>Epsilonproteobacteria</taxon>
        <taxon>Nautiliales</taxon>
        <taxon>Nitratiruptoraceae</taxon>
        <taxon>Nitratiruptor</taxon>
    </lineage>
</organism>
<dbReference type="PANTHER" id="PTHR43384">
    <property type="entry name" value="SEPTUM SITE-DETERMINING PROTEIN MIND HOMOLOG, CHLOROPLASTIC-RELATED"/>
    <property type="match status" value="1"/>
</dbReference>
<gene>
    <name evidence="4" type="ORF">SAMN05660197_1089</name>
</gene>
<dbReference type="CDD" id="cd02038">
    <property type="entry name" value="FlhG-like"/>
    <property type="match status" value="1"/>
</dbReference>
<keyword evidence="2" id="KW-0067">ATP-binding</keyword>
<dbReference type="AlphaFoldDB" id="A0A1W1WU67"/>
<reference evidence="5" key="1">
    <citation type="submission" date="2017-04" db="EMBL/GenBank/DDBJ databases">
        <authorList>
            <person name="Varghese N."/>
            <person name="Submissions S."/>
        </authorList>
    </citation>
    <scope>NUCLEOTIDE SEQUENCE [LARGE SCALE GENOMIC DNA]</scope>
    <source>
        <strain evidence="5">DSM 16512</strain>
    </source>
</reference>
<dbReference type="InterPro" id="IPR050625">
    <property type="entry name" value="ParA/MinD_ATPase"/>
</dbReference>
<dbReference type="GO" id="GO:0051782">
    <property type="term" value="P:negative regulation of cell division"/>
    <property type="evidence" value="ECO:0007669"/>
    <property type="project" value="TreeGrafter"/>
</dbReference>
<keyword evidence="1" id="KW-0547">Nucleotide-binding</keyword>
<dbReference type="GO" id="GO:0005524">
    <property type="term" value="F:ATP binding"/>
    <property type="evidence" value="ECO:0007669"/>
    <property type="project" value="UniProtKB-KW"/>
</dbReference>
<name>A0A1W1WU67_9BACT</name>
<dbReference type="InterPro" id="IPR033875">
    <property type="entry name" value="FlhG"/>
</dbReference>
<dbReference type="Gene3D" id="3.40.50.300">
    <property type="entry name" value="P-loop containing nucleotide triphosphate hydrolases"/>
    <property type="match status" value="1"/>
</dbReference>
<dbReference type="GO" id="GO:0009898">
    <property type="term" value="C:cytoplasmic side of plasma membrane"/>
    <property type="evidence" value="ECO:0007669"/>
    <property type="project" value="TreeGrafter"/>
</dbReference>
<protein>
    <submittedName>
        <fullName evidence="4">Flagellar biosynthesis protein FlhG</fullName>
    </submittedName>
</protein>
<dbReference type="RefSeq" id="WP_084275519.1">
    <property type="nucleotide sequence ID" value="NZ_AP026671.1"/>
</dbReference>
<dbReference type="Pfam" id="PF13614">
    <property type="entry name" value="AAA_31"/>
    <property type="match status" value="1"/>
</dbReference>
<sequence>MIDQASGLRELVSKSDTKNSKFITIASGKGGVGKTNFAVNFSYILANEFKKRVLLIDADIGMANVHLFLGLDKGKNIKHLFTGEKIENIIQHAAGFDVLVGFSGIDDFFEMEDVSIQTVINQLELVSQEYDYIIIDTGAGIDEKVASFLRASHKSYVITTPEPTALMDAYALIKTLYNLYKYDNFKIVVNMCKNKEEGEQTFNKLKISTNKFLGIDIELLGVLPFTNNLRQAVKRKELVAVLYPKDGYTNSIRRICKEELKVESVTHDKFWQKLFDFMGKN</sequence>
<proteinExistence type="predicted"/>
<keyword evidence="4" id="KW-0969">Cilium</keyword>
<evidence type="ECO:0000259" key="3">
    <source>
        <dbReference type="Pfam" id="PF13614"/>
    </source>
</evidence>
<dbReference type="Proteomes" id="UP000192602">
    <property type="component" value="Unassembled WGS sequence"/>
</dbReference>
<dbReference type="GO" id="GO:0016887">
    <property type="term" value="F:ATP hydrolysis activity"/>
    <property type="evidence" value="ECO:0007669"/>
    <property type="project" value="TreeGrafter"/>
</dbReference>
<evidence type="ECO:0000313" key="4">
    <source>
        <dbReference type="EMBL" id="SMC09283.1"/>
    </source>
</evidence>
<accession>A0A1W1WU67</accession>
<keyword evidence="4" id="KW-0966">Cell projection</keyword>
<evidence type="ECO:0000256" key="2">
    <source>
        <dbReference type="ARBA" id="ARBA00022840"/>
    </source>
</evidence>
<keyword evidence="4" id="KW-0282">Flagellum</keyword>